<keyword evidence="7" id="KW-1185">Reference proteome</keyword>
<feature type="region of interest" description="Disordered" evidence="4">
    <location>
        <begin position="390"/>
        <end position="432"/>
    </location>
</feature>
<dbReference type="InterPro" id="IPR011059">
    <property type="entry name" value="Metal-dep_hydrolase_composite"/>
</dbReference>
<dbReference type="GO" id="GO:0006145">
    <property type="term" value="P:purine nucleobase catabolic process"/>
    <property type="evidence" value="ECO:0007669"/>
    <property type="project" value="TreeGrafter"/>
</dbReference>
<evidence type="ECO:0000256" key="1">
    <source>
        <dbReference type="ARBA" id="ARBA00001947"/>
    </source>
</evidence>
<dbReference type="InterPro" id="IPR002195">
    <property type="entry name" value="Dihydroorotase_CS"/>
</dbReference>
<dbReference type="OrthoDB" id="10258955at2759"/>
<sequence length="671" mass="69396">MTIAVQPPSPVPAVADAAAAVDAEGLTTQLVVLVSTRAVLTLPDDALVLSPATLTISPATGKILSVVPAVLPRSAFPAGATTRYVDYSPHLLLPGLVDAHVHLNEPGRTAWEGFATGTRAAAAGGVTTVVDMPLNAIPPTTTLAGFQAKLAASRGQCWVDVAFYGGVIPGNADQLLPLVEAGVRGFKGFLVHSGVDEFPAVAAADIARALHTLRDTPTTLMFHAEMLPPIADSVGDVVQTSAPPAAPVGPLAAYATFLASRPPVFETCALEQIVWLAAEAAAATDLLHLHIVHLSATEGIPILRAARDHNRLNITAETCFHYLGLAADAIADGDTRHKCCPPIRSQTNQDGLWAELARPDSVITTVVSDHSPCTPDLKLLPGHLATTAAAAPGPPYMHPSDSGVDVTMPGEEEEEEAKKDGSKPQTGAPDPAAEQVMSLAAASTAAAAAAAASAAAVDPADEAISVDITTADDNKAVAATCGDFFAAWGGIASVGLGLPILYTEAQRRQQQQQQKQTCGHSGETKDVLSILDIVRLCCQATAQQVGLAHRKGGLRAGLDADVCVFDDSADWTLSAGEMRWKNRCSPWEGHRFQGRVQATWLRGQAVFALGGGGAAHDGFVCGRPVGTAIVEKRTARSGVPARVKAAAAETTTTTTTTTTMTRAAVVEDVTA</sequence>
<evidence type="ECO:0000259" key="5">
    <source>
        <dbReference type="Pfam" id="PF01979"/>
    </source>
</evidence>
<dbReference type="PANTHER" id="PTHR43668:SF2">
    <property type="entry name" value="ALLANTOINASE"/>
    <property type="match status" value="1"/>
</dbReference>
<evidence type="ECO:0000313" key="7">
    <source>
        <dbReference type="Proteomes" id="UP000076874"/>
    </source>
</evidence>
<gene>
    <name evidence="6" type="ORF">SPI_05811</name>
</gene>
<name>A0A167SGS3_9HYPO</name>
<proteinExistence type="predicted"/>
<dbReference type="InterPro" id="IPR050138">
    <property type="entry name" value="DHOase/Allantoinase_Hydrolase"/>
</dbReference>
<evidence type="ECO:0000313" key="6">
    <source>
        <dbReference type="EMBL" id="OAA59613.1"/>
    </source>
</evidence>
<dbReference type="GO" id="GO:0005737">
    <property type="term" value="C:cytoplasm"/>
    <property type="evidence" value="ECO:0007669"/>
    <property type="project" value="TreeGrafter"/>
</dbReference>
<keyword evidence="2" id="KW-0479">Metal-binding</keyword>
<dbReference type="InterPro" id="IPR032466">
    <property type="entry name" value="Metal_Hydrolase"/>
</dbReference>
<dbReference type="SUPFAM" id="SSF51338">
    <property type="entry name" value="Composite domain of metallo-dependent hydrolases"/>
    <property type="match status" value="1"/>
</dbReference>
<evidence type="ECO:0000256" key="2">
    <source>
        <dbReference type="ARBA" id="ARBA00022723"/>
    </source>
</evidence>
<dbReference type="InterPro" id="IPR018228">
    <property type="entry name" value="DNase_TatD-rel_CS"/>
</dbReference>
<keyword evidence="3" id="KW-0378">Hydrolase</keyword>
<dbReference type="SUPFAM" id="SSF51556">
    <property type="entry name" value="Metallo-dependent hydrolases"/>
    <property type="match status" value="1"/>
</dbReference>
<feature type="domain" description="Amidohydrolase-related" evidence="5">
    <location>
        <begin position="92"/>
        <end position="224"/>
    </location>
</feature>
<dbReference type="EMBL" id="AZHD01000010">
    <property type="protein sequence ID" value="OAA59613.1"/>
    <property type="molecule type" value="Genomic_DNA"/>
</dbReference>
<accession>A0A167SGS3</accession>
<protein>
    <submittedName>
        <fullName evidence="6">Allantoinase</fullName>
    </submittedName>
</protein>
<dbReference type="GO" id="GO:0004038">
    <property type="term" value="F:allantoinase activity"/>
    <property type="evidence" value="ECO:0007669"/>
    <property type="project" value="TreeGrafter"/>
</dbReference>
<evidence type="ECO:0000256" key="4">
    <source>
        <dbReference type="SAM" id="MobiDB-lite"/>
    </source>
</evidence>
<dbReference type="InterPro" id="IPR006680">
    <property type="entry name" value="Amidohydro-rel"/>
</dbReference>
<dbReference type="PANTHER" id="PTHR43668">
    <property type="entry name" value="ALLANTOINASE"/>
    <property type="match status" value="1"/>
</dbReference>
<dbReference type="Pfam" id="PF01979">
    <property type="entry name" value="Amidohydro_1"/>
    <property type="match status" value="1"/>
</dbReference>
<comment type="caution">
    <text evidence="6">The sequence shown here is derived from an EMBL/GenBank/DDBJ whole genome shotgun (WGS) entry which is preliminary data.</text>
</comment>
<reference evidence="6 7" key="1">
    <citation type="journal article" date="2016" name="Genome Biol. Evol.">
        <title>Divergent and convergent evolution of fungal pathogenicity.</title>
        <authorList>
            <person name="Shang Y."/>
            <person name="Xiao G."/>
            <person name="Zheng P."/>
            <person name="Cen K."/>
            <person name="Zhan S."/>
            <person name="Wang C."/>
        </authorList>
    </citation>
    <scope>NUCLEOTIDE SEQUENCE [LARGE SCALE GENOMIC DNA]</scope>
    <source>
        <strain evidence="6 7">RCEF 264</strain>
    </source>
</reference>
<dbReference type="Gene3D" id="3.20.20.140">
    <property type="entry name" value="Metal-dependent hydrolases"/>
    <property type="match status" value="2"/>
</dbReference>
<dbReference type="GO" id="GO:0046872">
    <property type="term" value="F:metal ion binding"/>
    <property type="evidence" value="ECO:0007669"/>
    <property type="project" value="UniProtKB-KW"/>
</dbReference>
<dbReference type="AlphaFoldDB" id="A0A167SGS3"/>
<organism evidence="6 7">
    <name type="scientific">Niveomyces insectorum RCEF 264</name>
    <dbReference type="NCBI Taxonomy" id="1081102"/>
    <lineage>
        <taxon>Eukaryota</taxon>
        <taxon>Fungi</taxon>
        <taxon>Dikarya</taxon>
        <taxon>Ascomycota</taxon>
        <taxon>Pezizomycotina</taxon>
        <taxon>Sordariomycetes</taxon>
        <taxon>Hypocreomycetidae</taxon>
        <taxon>Hypocreales</taxon>
        <taxon>Cordycipitaceae</taxon>
        <taxon>Niveomyces</taxon>
    </lineage>
</organism>
<evidence type="ECO:0000256" key="3">
    <source>
        <dbReference type="ARBA" id="ARBA00022801"/>
    </source>
</evidence>
<dbReference type="STRING" id="1081102.A0A167SGS3"/>
<dbReference type="Proteomes" id="UP000076874">
    <property type="component" value="Unassembled WGS sequence"/>
</dbReference>
<comment type="cofactor">
    <cofactor evidence="1">
        <name>Zn(2+)</name>
        <dbReference type="ChEBI" id="CHEBI:29105"/>
    </cofactor>
</comment>
<dbReference type="PROSITE" id="PS00482">
    <property type="entry name" value="DIHYDROOROTASE_1"/>
    <property type="match status" value="1"/>
</dbReference>
<dbReference type="PROSITE" id="PS01137">
    <property type="entry name" value="TATD_1"/>
    <property type="match status" value="1"/>
</dbReference>